<dbReference type="EC" id="2.7.13.3" evidence="2"/>
<evidence type="ECO:0000256" key="3">
    <source>
        <dbReference type="ARBA" id="ARBA00022553"/>
    </source>
</evidence>
<dbReference type="GO" id="GO:0016301">
    <property type="term" value="F:kinase activity"/>
    <property type="evidence" value="ECO:0007669"/>
    <property type="project" value="UniProtKB-KW"/>
</dbReference>
<dbReference type="Proteomes" id="UP001165384">
    <property type="component" value="Unassembled WGS sequence"/>
</dbReference>
<keyword evidence="4" id="KW-0472">Membrane</keyword>
<dbReference type="PANTHER" id="PTHR43065:SF52">
    <property type="entry name" value="SENSOR PROTEIN KINASE PILS"/>
    <property type="match status" value="1"/>
</dbReference>
<evidence type="ECO:0000313" key="6">
    <source>
        <dbReference type="EMBL" id="MCG2578773.1"/>
    </source>
</evidence>
<dbReference type="InterPro" id="IPR003594">
    <property type="entry name" value="HATPase_dom"/>
</dbReference>
<dbReference type="Pfam" id="PF25323">
    <property type="entry name" value="6TM_PilS"/>
    <property type="match status" value="1"/>
</dbReference>
<keyword evidence="4" id="KW-1133">Transmembrane helix</keyword>
<proteinExistence type="predicted"/>
<dbReference type="PANTHER" id="PTHR43065">
    <property type="entry name" value="SENSOR HISTIDINE KINASE"/>
    <property type="match status" value="1"/>
</dbReference>
<name>A0ABS9K6I2_9RHOO</name>
<dbReference type="SUPFAM" id="SSF47384">
    <property type="entry name" value="Homodimeric domain of signal transducing histidine kinase"/>
    <property type="match status" value="1"/>
</dbReference>
<evidence type="ECO:0000256" key="1">
    <source>
        <dbReference type="ARBA" id="ARBA00000085"/>
    </source>
</evidence>
<feature type="transmembrane region" description="Helical" evidence="4">
    <location>
        <begin position="50"/>
        <end position="70"/>
    </location>
</feature>
<comment type="caution">
    <text evidence="6">The sequence shown here is derived from an EMBL/GenBank/DDBJ whole genome shotgun (WGS) entry which is preliminary data.</text>
</comment>
<dbReference type="CDD" id="cd00082">
    <property type="entry name" value="HisKA"/>
    <property type="match status" value="1"/>
</dbReference>
<dbReference type="Gene3D" id="1.10.287.130">
    <property type="match status" value="1"/>
</dbReference>
<dbReference type="SMART" id="SM00388">
    <property type="entry name" value="HisKA"/>
    <property type="match status" value="1"/>
</dbReference>
<dbReference type="PROSITE" id="PS50109">
    <property type="entry name" value="HIS_KIN"/>
    <property type="match status" value="1"/>
</dbReference>
<dbReference type="EMBL" id="JAKLTN010000005">
    <property type="protein sequence ID" value="MCG2578773.1"/>
    <property type="molecule type" value="Genomic_DNA"/>
</dbReference>
<feature type="domain" description="Histidine kinase" evidence="5">
    <location>
        <begin position="315"/>
        <end position="516"/>
    </location>
</feature>
<dbReference type="Gene3D" id="3.30.565.10">
    <property type="entry name" value="Histidine kinase-like ATPase, C-terminal domain"/>
    <property type="match status" value="1"/>
</dbReference>
<feature type="transmembrane region" description="Helical" evidence="4">
    <location>
        <begin position="127"/>
        <end position="147"/>
    </location>
</feature>
<evidence type="ECO:0000256" key="2">
    <source>
        <dbReference type="ARBA" id="ARBA00012438"/>
    </source>
</evidence>
<organism evidence="6 7">
    <name type="scientific">Dechloromonas hankyongensis</name>
    <dbReference type="NCBI Taxonomy" id="2908002"/>
    <lineage>
        <taxon>Bacteria</taxon>
        <taxon>Pseudomonadati</taxon>
        <taxon>Pseudomonadota</taxon>
        <taxon>Betaproteobacteria</taxon>
        <taxon>Rhodocyclales</taxon>
        <taxon>Azonexaceae</taxon>
        <taxon>Dechloromonas</taxon>
    </lineage>
</organism>
<accession>A0ABS9K6I2</accession>
<dbReference type="InterPro" id="IPR003661">
    <property type="entry name" value="HisK_dim/P_dom"/>
</dbReference>
<keyword evidence="6" id="KW-0808">Transferase</keyword>
<protein>
    <recommendedName>
        <fullName evidence="2">histidine kinase</fullName>
        <ecNumber evidence="2">2.7.13.3</ecNumber>
    </recommendedName>
</protein>
<dbReference type="SUPFAM" id="SSF55874">
    <property type="entry name" value="ATPase domain of HSP90 chaperone/DNA topoisomerase II/histidine kinase"/>
    <property type="match status" value="1"/>
</dbReference>
<dbReference type="Pfam" id="PF00512">
    <property type="entry name" value="HisKA"/>
    <property type="match status" value="1"/>
</dbReference>
<feature type="transmembrane region" description="Helical" evidence="4">
    <location>
        <begin position="21"/>
        <end position="38"/>
    </location>
</feature>
<reference evidence="6" key="1">
    <citation type="submission" date="2022-01" db="EMBL/GenBank/DDBJ databases">
        <authorList>
            <person name="Jo J.-H."/>
            <person name="Im W.-T."/>
        </authorList>
    </citation>
    <scope>NUCLEOTIDE SEQUENCE</scope>
    <source>
        <strain evidence="6">XY25</strain>
    </source>
</reference>
<dbReference type="InterPro" id="IPR004358">
    <property type="entry name" value="Sig_transdc_His_kin-like_C"/>
</dbReference>
<feature type="transmembrane region" description="Helical" evidence="4">
    <location>
        <begin position="153"/>
        <end position="175"/>
    </location>
</feature>
<dbReference type="Pfam" id="PF02518">
    <property type="entry name" value="HATPase_c"/>
    <property type="match status" value="1"/>
</dbReference>
<gene>
    <name evidence="6" type="ORF">LZ012_17380</name>
</gene>
<comment type="catalytic activity">
    <reaction evidence="1">
        <text>ATP + protein L-histidine = ADP + protein N-phospho-L-histidine.</text>
        <dbReference type="EC" id="2.7.13.3"/>
    </reaction>
</comment>
<dbReference type="PRINTS" id="PR00344">
    <property type="entry name" value="BCTRLSENSOR"/>
</dbReference>
<evidence type="ECO:0000259" key="5">
    <source>
        <dbReference type="PROSITE" id="PS50109"/>
    </source>
</evidence>
<dbReference type="SMART" id="SM00387">
    <property type="entry name" value="HATPase_c"/>
    <property type="match status" value="1"/>
</dbReference>
<feature type="transmembrane region" description="Helical" evidence="4">
    <location>
        <begin position="102"/>
        <end position="120"/>
    </location>
</feature>
<evidence type="ECO:0000313" key="7">
    <source>
        <dbReference type="Proteomes" id="UP001165384"/>
    </source>
</evidence>
<dbReference type="InterPro" id="IPR036097">
    <property type="entry name" value="HisK_dim/P_sf"/>
</dbReference>
<keyword evidence="7" id="KW-1185">Reference proteome</keyword>
<dbReference type="InterPro" id="IPR005467">
    <property type="entry name" value="His_kinase_dom"/>
</dbReference>
<dbReference type="InterPro" id="IPR036890">
    <property type="entry name" value="HATPase_C_sf"/>
</dbReference>
<evidence type="ECO:0000256" key="4">
    <source>
        <dbReference type="SAM" id="Phobius"/>
    </source>
</evidence>
<keyword evidence="3" id="KW-0597">Phosphoprotein</keyword>
<dbReference type="CDD" id="cd00075">
    <property type="entry name" value="HATPase"/>
    <property type="match status" value="1"/>
</dbReference>
<keyword evidence="4" id="KW-0812">Transmembrane</keyword>
<dbReference type="RefSeq" id="WP_275712166.1">
    <property type="nucleotide sequence ID" value="NZ_JAKLTN010000005.1"/>
</dbReference>
<keyword evidence="6" id="KW-0418">Kinase</keyword>
<sequence>MTEWLSSTWEANWRSFQYFNLYRLVLAALFGLSLLFPNEWTARLNLLPSWLMFGLTGVYMAATIAGLVLATHWQRHFNAQLSAQVMVDIVVVTTLMQQARGVSSGLGVLLLVSLAASSLVGRGRLVLFYAAMATVAVLLMQSFGILLEQYDPASIVQAGFISAGFFATAILARLLGQRVMINEDLARRRGVALDNQILISQRVVERMQDGVLIVGQDGFINRCNPVAQAMLGLPDAPAPLSGYAAALAEALRAWLRSDGAERFDFSANDGGALRARFERTASSDGEVLVFLEDVGRVRERAQQMKLASLGRLTASIAHEIRNPLSAIGHAGELLREERRGEMQDRLLRILNDNVLRLDRIVKDILEVGRQNQAEPEPLPADEFCAGFLDQFAASENLANGVVVLEVQDAFRISFDRSHLHQVLWNLVSNALRHSTRGPGAVRIVLHGSHADGRVELHVIDDGPGIPETVREQVFEPFFTTHTQGTGLGLFIARELCATNGASLELAASSRGAHFIVAGRNDTCLLPKPNDVRAAN</sequence>